<evidence type="ECO:0000256" key="1">
    <source>
        <dbReference type="SAM" id="Phobius"/>
    </source>
</evidence>
<evidence type="ECO:0000313" key="3">
    <source>
        <dbReference type="Proteomes" id="UP000708208"/>
    </source>
</evidence>
<keyword evidence="1" id="KW-1133">Transmembrane helix</keyword>
<organism evidence="2 3">
    <name type="scientific">Allacma fusca</name>
    <dbReference type="NCBI Taxonomy" id="39272"/>
    <lineage>
        <taxon>Eukaryota</taxon>
        <taxon>Metazoa</taxon>
        <taxon>Ecdysozoa</taxon>
        <taxon>Arthropoda</taxon>
        <taxon>Hexapoda</taxon>
        <taxon>Collembola</taxon>
        <taxon>Symphypleona</taxon>
        <taxon>Sminthuridae</taxon>
        <taxon>Allacma</taxon>
    </lineage>
</organism>
<evidence type="ECO:0000313" key="2">
    <source>
        <dbReference type="EMBL" id="CAG7733334.1"/>
    </source>
</evidence>
<dbReference type="AlphaFoldDB" id="A0A8J2K7X0"/>
<feature type="non-terminal residue" evidence="2">
    <location>
        <position position="1"/>
    </location>
</feature>
<keyword evidence="1" id="KW-0812">Transmembrane</keyword>
<keyword evidence="3" id="KW-1185">Reference proteome</keyword>
<keyword evidence="1" id="KW-0472">Membrane</keyword>
<reference evidence="2" key="1">
    <citation type="submission" date="2021-06" db="EMBL/GenBank/DDBJ databases">
        <authorList>
            <person name="Hodson N. C."/>
            <person name="Mongue J. A."/>
            <person name="Jaron S. K."/>
        </authorList>
    </citation>
    <scope>NUCLEOTIDE SEQUENCE</scope>
</reference>
<dbReference type="EMBL" id="CAJVCH010247150">
    <property type="protein sequence ID" value="CAG7733334.1"/>
    <property type="molecule type" value="Genomic_DNA"/>
</dbReference>
<gene>
    <name evidence="2" type="ORF">AFUS01_LOCUS21785</name>
</gene>
<sequence>MLQFYKILVCFGIVGIPALFYHPGESRCISHNNVSSGYSSPPKALCT</sequence>
<comment type="caution">
    <text evidence="2">The sequence shown here is derived from an EMBL/GenBank/DDBJ whole genome shotgun (WGS) entry which is preliminary data.</text>
</comment>
<dbReference type="Proteomes" id="UP000708208">
    <property type="component" value="Unassembled WGS sequence"/>
</dbReference>
<protein>
    <submittedName>
        <fullName evidence="2">Uncharacterized protein</fullName>
    </submittedName>
</protein>
<accession>A0A8J2K7X0</accession>
<feature type="transmembrane region" description="Helical" evidence="1">
    <location>
        <begin position="7"/>
        <end position="24"/>
    </location>
</feature>
<proteinExistence type="predicted"/>
<name>A0A8J2K7X0_9HEXA</name>